<evidence type="ECO:0000313" key="1">
    <source>
        <dbReference type="EMBL" id="SOQ43379.1"/>
    </source>
</evidence>
<reference evidence="1" key="1">
    <citation type="submission" date="2016-07" db="EMBL/GenBank/DDBJ databases">
        <authorList>
            <person name="Bretaudeau A."/>
        </authorList>
    </citation>
    <scope>NUCLEOTIDE SEQUENCE</scope>
    <source>
        <strain evidence="1">Rice</strain>
        <tissue evidence="1">Whole body</tissue>
    </source>
</reference>
<accession>A0A2H1VRC9</accession>
<sequence length="275" mass="30512">MFKGEYHPMSSPVWGEVGGSVRLLLTKNHSPVNEQTDHLMVSHRRCSWTPESLDAFQVRCLLGVRNLRIVLGIGDWEDWEVGNYAAGNLITSLTQHKRCFMWVFCEAVVSLRSTQPIRAKLKNEPTDHLMVSNRRRSWTLETPEALQMRCRPFVRNLRIVGESGIWKIGAMLCVPMNMIGGSQTRPQLRSATALVFRVYIGGGDCLPSGDPPAHLPAYTTQNKGEIHPTTSPALGERRESDRLLLTKYHPIPIPASTAATAGAPVNPLGSPAAHF</sequence>
<dbReference type="EMBL" id="ODYU01003974">
    <property type="protein sequence ID" value="SOQ43379.1"/>
    <property type="molecule type" value="Genomic_DNA"/>
</dbReference>
<dbReference type="AlphaFoldDB" id="A0A2H1VRC9"/>
<proteinExistence type="predicted"/>
<gene>
    <name evidence="1" type="ORF">SFRICE_021997</name>
</gene>
<protein>
    <submittedName>
        <fullName evidence="1">SFRICE_021997</fullName>
    </submittedName>
</protein>
<name>A0A2H1VRC9_SPOFR</name>
<organism evidence="1">
    <name type="scientific">Spodoptera frugiperda</name>
    <name type="common">Fall armyworm</name>
    <dbReference type="NCBI Taxonomy" id="7108"/>
    <lineage>
        <taxon>Eukaryota</taxon>
        <taxon>Metazoa</taxon>
        <taxon>Ecdysozoa</taxon>
        <taxon>Arthropoda</taxon>
        <taxon>Hexapoda</taxon>
        <taxon>Insecta</taxon>
        <taxon>Pterygota</taxon>
        <taxon>Neoptera</taxon>
        <taxon>Endopterygota</taxon>
        <taxon>Lepidoptera</taxon>
        <taxon>Glossata</taxon>
        <taxon>Ditrysia</taxon>
        <taxon>Noctuoidea</taxon>
        <taxon>Noctuidae</taxon>
        <taxon>Amphipyrinae</taxon>
        <taxon>Spodoptera</taxon>
    </lineage>
</organism>